<gene>
    <name evidence="1" type="ORF">DCG82_02210</name>
</gene>
<proteinExistence type="predicted"/>
<organism evidence="1 2">
    <name type="scientific">candidate division WOR-3 bacterium</name>
    <dbReference type="NCBI Taxonomy" id="2052148"/>
    <lineage>
        <taxon>Bacteria</taxon>
        <taxon>Bacteria division WOR-3</taxon>
    </lineage>
</organism>
<accession>A0A348MJH6</accession>
<protein>
    <submittedName>
        <fullName evidence="1">Uncharacterized protein</fullName>
    </submittedName>
</protein>
<comment type="caution">
    <text evidence="1">The sequence shown here is derived from an EMBL/GenBank/DDBJ whole genome shotgun (WGS) entry which is preliminary data.</text>
</comment>
<dbReference type="Proteomes" id="UP000262454">
    <property type="component" value="Unassembled WGS sequence"/>
</dbReference>
<dbReference type="AlphaFoldDB" id="A0A348MJH6"/>
<sequence length="103" mass="12170">MMTVKERIEEKKETGLKNFEGLCVTCKNNKTCIFLQNATKPIISCEEFENVETIETTKKDLKENFEKKEKVYELKGLCANCENRFDCKFEKPESGVWHCEEYR</sequence>
<reference evidence="1 2" key="1">
    <citation type="journal article" date="2018" name="Nat. Biotechnol.">
        <title>A standardized bacterial taxonomy based on genome phylogeny substantially revises the tree of life.</title>
        <authorList>
            <person name="Parks D.H."/>
            <person name="Chuvochina M."/>
            <person name="Waite D.W."/>
            <person name="Rinke C."/>
            <person name="Skarshewski A."/>
            <person name="Chaumeil P.A."/>
            <person name="Hugenholtz P."/>
        </authorList>
    </citation>
    <scope>NUCLEOTIDE SEQUENCE [LARGE SCALE GENOMIC DNA]</scope>
    <source>
        <strain evidence="1">UBA7921</strain>
    </source>
</reference>
<dbReference type="EMBL" id="DMCX01000013">
    <property type="protein sequence ID" value="HAF07202.1"/>
    <property type="molecule type" value="Genomic_DNA"/>
</dbReference>
<name>A0A348MJH6_UNCW3</name>
<evidence type="ECO:0000313" key="2">
    <source>
        <dbReference type="Proteomes" id="UP000262454"/>
    </source>
</evidence>
<evidence type="ECO:0000313" key="1">
    <source>
        <dbReference type="EMBL" id="HAF07202.1"/>
    </source>
</evidence>